<reference evidence="1" key="1">
    <citation type="journal article" date="2015" name="Nature">
        <title>Complex archaea that bridge the gap between prokaryotes and eukaryotes.</title>
        <authorList>
            <person name="Spang A."/>
            <person name="Saw J.H."/>
            <person name="Jorgensen S.L."/>
            <person name="Zaremba-Niedzwiedzka K."/>
            <person name="Martijn J."/>
            <person name="Lind A.E."/>
            <person name="van Eijk R."/>
            <person name="Schleper C."/>
            <person name="Guy L."/>
            <person name="Ettema T.J."/>
        </authorList>
    </citation>
    <scope>NUCLEOTIDE SEQUENCE</scope>
</reference>
<sequence length="167" mass="19362">MLKSTLNVSFVVKSKKTHAKGETFTQDNVGEEKERFLVSLDLISLKTRKDYDAFGRVGEFYFKIDGPKTFKARFPNKGVIKLQKNQTFTSKADLSLWSQFKTVKMGKESTEHLKVIIREMDHLKKDQTVAEQDLEINLPQKTQYVIVQDADENIKAKIRIQATRTRY</sequence>
<protein>
    <submittedName>
        <fullName evidence="1">Uncharacterized protein</fullName>
    </submittedName>
</protein>
<comment type="caution">
    <text evidence="1">The sequence shown here is derived from an EMBL/GenBank/DDBJ whole genome shotgun (WGS) entry which is preliminary data.</text>
</comment>
<gene>
    <name evidence="1" type="ORF">LCGC14_0784650</name>
</gene>
<accession>A0A0F9PUQ0</accession>
<dbReference type="EMBL" id="LAZR01002044">
    <property type="protein sequence ID" value="KKN35345.1"/>
    <property type="molecule type" value="Genomic_DNA"/>
</dbReference>
<organism evidence="1">
    <name type="scientific">marine sediment metagenome</name>
    <dbReference type="NCBI Taxonomy" id="412755"/>
    <lineage>
        <taxon>unclassified sequences</taxon>
        <taxon>metagenomes</taxon>
        <taxon>ecological metagenomes</taxon>
    </lineage>
</organism>
<dbReference type="AlphaFoldDB" id="A0A0F9PUQ0"/>
<evidence type="ECO:0000313" key="1">
    <source>
        <dbReference type="EMBL" id="KKN35345.1"/>
    </source>
</evidence>
<name>A0A0F9PUQ0_9ZZZZ</name>
<proteinExistence type="predicted"/>